<feature type="domain" description="ATP-grasp" evidence="3">
    <location>
        <begin position="286"/>
        <end position="474"/>
    </location>
</feature>
<reference evidence="4" key="1">
    <citation type="submission" date="2015-09" db="EMBL/GenBank/DDBJ databases">
        <title>Draft Genome Sequences of Two Novel Amoeba-resistant Intranuclear Bacteria, Candidatus Berkiella cookevillensis and Candidatus Berkiella aquae.</title>
        <authorList>
            <person name="Mehari Y.T."/>
            <person name="Arivett B.A."/>
            <person name="Farone A.L."/>
            <person name="Gunderson J.H."/>
            <person name="Farone M.B."/>
        </authorList>
    </citation>
    <scope>NUCLEOTIDE SEQUENCE [LARGE SCALE GENOMIC DNA]</scope>
    <source>
        <strain evidence="4">CC99</strain>
    </source>
</reference>
<dbReference type="GO" id="GO:0005524">
    <property type="term" value="F:ATP binding"/>
    <property type="evidence" value="ECO:0007669"/>
    <property type="project" value="UniProtKB-UniRule"/>
</dbReference>
<dbReference type="InterPro" id="IPR025839">
    <property type="entry name" value="RLAN_dom"/>
</dbReference>
<keyword evidence="2" id="KW-0067">ATP-binding</keyword>
<evidence type="ECO:0000259" key="3">
    <source>
        <dbReference type="PROSITE" id="PS50975"/>
    </source>
</evidence>
<proteinExistence type="predicted"/>
<accession>A0A0Q9YHE7</accession>
<sequence length="484" mass="56037">MQTILVTDQERKWEFASQYTTVVPATEYLSNLKFTNGKMMRVINLCKNYEYQSIGYYVSLLAEARGHKIIPSVLSIQDLKSPSITALAGETIQEELDKELKPIKSDEFTLSVYFGKNMAKKYDQLCYKLYGLFPVPLFRVTFKFKKFWQIKKCTAISISDVPESHTAFLNEALKDYFNKKRFTQYKNKKYKFDLAILYDPNEKTPPSDKVALDKFIEAGDKLGINVELIEKDEYKTLGEYDALFIRETTSVNHHTYRFSRRASSDGLVVLDHPESILKCANKVYLSELLTKHNIPCPPTYILSKYNWKDLLFEIPMPCVLKLPDSAFSQGVVKVNDHLELKTTLAKFFKDSDLIIAQTFIPTQFDWRIGILNNEAIFACRYYMADNHWQIYNWQNEDPEGNFDAVPIYEVPKKVIEVALKSTKLIGDGLYGVDIKQADNSVYVIEINDNPNIDHGVEDTLLGDELYFKIMNYFLKRIHHAHGYT</sequence>
<dbReference type="RefSeq" id="WP_057622752.1">
    <property type="nucleotide sequence ID" value="NZ_LKHV02000001.1"/>
</dbReference>
<name>A0A0Q9YHE7_9GAMM</name>
<evidence type="ECO:0000313" key="5">
    <source>
        <dbReference type="EMBL" id="MCS5708426.1"/>
    </source>
</evidence>
<dbReference type="PATRIC" id="fig|1590042.3.peg.225"/>
<dbReference type="STRING" id="437022.CC99x_00217"/>
<dbReference type="SUPFAM" id="SSF56059">
    <property type="entry name" value="Glutathione synthetase ATP-binding domain-like"/>
    <property type="match status" value="1"/>
</dbReference>
<evidence type="ECO:0000313" key="6">
    <source>
        <dbReference type="Proteomes" id="UP000051494"/>
    </source>
</evidence>
<dbReference type="PROSITE" id="PS50975">
    <property type="entry name" value="ATP_GRASP"/>
    <property type="match status" value="1"/>
</dbReference>
<gene>
    <name evidence="4" type="ORF">CC99x_00217</name>
    <name evidence="5" type="ORF">CC99x_005845</name>
</gene>
<protein>
    <submittedName>
        <fullName evidence="4">Carbamoyl phosphate synthase-like protein</fullName>
    </submittedName>
    <submittedName>
        <fullName evidence="5">RimK family protein</fullName>
    </submittedName>
</protein>
<dbReference type="PANTHER" id="PTHR21621:SF0">
    <property type="entry name" value="BETA-CITRYLGLUTAMATE SYNTHASE B-RELATED"/>
    <property type="match status" value="1"/>
</dbReference>
<dbReference type="AlphaFoldDB" id="A0A0Q9YHE7"/>
<organism evidence="4">
    <name type="scientific">Candidatus Berkiella cookevillensis</name>
    <dbReference type="NCBI Taxonomy" id="437022"/>
    <lineage>
        <taxon>Bacteria</taxon>
        <taxon>Pseudomonadati</taxon>
        <taxon>Pseudomonadota</taxon>
        <taxon>Gammaproteobacteria</taxon>
        <taxon>Candidatus Berkiellales</taxon>
        <taxon>Candidatus Berkiellaceae</taxon>
        <taxon>Candidatus Berkiella</taxon>
    </lineage>
</organism>
<dbReference type="Gene3D" id="3.30.470.20">
    <property type="entry name" value="ATP-grasp fold, B domain"/>
    <property type="match status" value="1"/>
</dbReference>
<dbReference type="InterPro" id="IPR013651">
    <property type="entry name" value="ATP-grasp_RimK-type"/>
</dbReference>
<dbReference type="GO" id="GO:0046872">
    <property type="term" value="F:metal ion binding"/>
    <property type="evidence" value="ECO:0007669"/>
    <property type="project" value="InterPro"/>
</dbReference>
<dbReference type="Pfam" id="PF08443">
    <property type="entry name" value="RimK"/>
    <property type="match status" value="1"/>
</dbReference>
<keyword evidence="2" id="KW-0547">Nucleotide-binding</keyword>
<dbReference type="EMBL" id="LKHV02000001">
    <property type="protein sequence ID" value="MCS5708426.1"/>
    <property type="molecule type" value="Genomic_DNA"/>
</dbReference>
<dbReference type="GO" id="GO:0018169">
    <property type="term" value="F:ribosomal S6-glutamic acid ligase activity"/>
    <property type="evidence" value="ECO:0007669"/>
    <property type="project" value="TreeGrafter"/>
</dbReference>
<reference evidence="5" key="3">
    <citation type="submission" date="2021-06" db="EMBL/GenBank/DDBJ databases">
        <title>Genomic Description and Analysis of Intracellular Bacteria, Candidatus Berkiella cookevillensis and Candidatus Berkiella aquae.</title>
        <authorList>
            <person name="Kidane D.T."/>
            <person name="Mehari Y.T."/>
            <person name="Rice F.C."/>
            <person name="Arivett B.A."/>
            <person name="Farone A.L."/>
            <person name="Berk S.G."/>
            <person name="Farone M.B."/>
        </authorList>
    </citation>
    <scope>NUCLEOTIDE SEQUENCE</scope>
    <source>
        <strain evidence="5">CC99</strain>
    </source>
</reference>
<dbReference type="OrthoDB" id="9800957at2"/>
<keyword evidence="6" id="KW-1185">Reference proteome</keyword>
<dbReference type="GO" id="GO:0009432">
    <property type="term" value="P:SOS response"/>
    <property type="evidence" value="ECO:0007669"/>
    <property type="project" value="TreeGrafter"/>
</dbReference>
<evidence type="ECO:0000256" key="1">
    <source>
        <dbReference type="ARBA" id="ARBA00023211"/>
    </source>
</evidence>
<dbReference type="PANTHER" id="PTHR21621">
    <property type="entry name" value="RIBOSOMAL PROTEIN S6 MODIFICATION PROTEIN"/>
    <property type="match status" value="1"/>
</dbReference>
<evidence type="ECO:0000313" key="4">
    <source>
        <dbReference type="EMBL" id="KRG19996.1"/>
    </source>
</evidence>
<evidence type="ECO:0000256" key="2">
    <source>
        <dbReference type="PROSITE-ProRule" id="PRU00409"/>
    </source>
</evidence>
<dbReference type="InterPro" id="IPR011761">
    <property type="entry name" value="ATP-grasp"/>
</dbReference>
<reference evidence="5" key="2">
    <citation type="journal article" date="2016" name="Genome Announc.">
        <title>Draft Genome Sequences of Two Novel Amoeba-Resistant Intranuclear Bacteria, 'Candidatus Berkiella cookevillensis' and 'Candidatus Berkiella aquae'.</title>
        <authorList>
            <person name="Mehari Y.T."/>
            <person name="Arivett B.A."/>
            <person name="Farone A.L."/>
            <person name="Gunderson J.H."/>
            <person name="Farone M.B."/>
        </authorList>
    </citation>
    <scope>NUCLEOTIDE SEQUENCE</scope>
    <source>
        <strain evidence="5">CC99</strain>
    </source>
</reference>
<dbReference type="GO" id="GO:0005737">
    <property type="term" value="C:cytoplasm"/>
    <property type="evidence" value="ECO:0007669"/>
    <property type="project" value="TreeGrafter"/>
</dbReference>
<comment type="caution">
    <text evidence="4">The sequence shown here is derived from an EMBL/GenBank/DDBJ whole genome shotgun (WGS) entry which is preliminary data.</text>
</comment>
<dbReference type="Proteomes" id="UP000051494">
    <property type="component" value="Unassembled WGS sequence"/>
</dbReference>
<dbReference type="EMBL" id="LKHV01000001">
    <property type="protein sequence ID" value="KRG19996.1"/>
    <property type="molecule type" value="Genomic_DNA"/>
</dbReference>
<dbReference type="Gene3D" id="3.40.50.20">
    <property type="match status" value="1"/>
</dbReference>
<keyword evidence="1" id="KW-0464">Manganese</keyword>
<dbReference type="Pfam" id="PF14401">
    <property type="entry name" value="RLAN"/>
    <property type="match status" value="1"/>
</dbReference>